<evidence type="ECO:0000313" key="2">
    <source>
        <dbReference type="Proteomes" id="UP000037210"/>
    </source>
</evidence>
<organism evidence="1 2">
    <name type="scientific">miscellaneous Crenarchaeota group-15 archaeon DG-45</name>
    <dbReference type="NCBI Taxonomy" id="1685127"/>
    <lineage>
        <taxon>Archaea</taxon>
        <taxon>Candidatus Bathyarchaeota</taxon>
        <taxon>MCG-15</taxon>
    </lineage>
</organism>
<dbReference type="SUPFAM" id="SSF64182">
    <property type="entry name" value="DHH phosphoesterases"/>
    <property type="match status" value="1"/>
</dbReference>
<sequence length="65" mass="6881">MGFEPDDLVKMLSGRALLLCHHNADPDSVCSAYAFKELAEALSPAVHADIVLPGGASGLSRRVME</sequence>
<dbReference type="AlphaFoldDB" id="A0A0M0BLS2"/>
<evidence type="ECO:0000313" key="1">
    <source>
        <dbReference type="EMBL" id="KON29305.1"/>
    </source>
</evidence>
<evidence type="ECO:0008006" key="3">
    <source>
        <dbReference type="Google" id="ProtNLM"/>
    </source>
</evidence>
<gene>
    <name evidence="1" type="ORF">AC482_06910</name>
</gene>
<reference evidence="1 2" key="1">
    <citation type="submission" date="2015-06" db="EMBL/GenBank/DDBJ databases">
        <title>New insights into the roles of widespread benthic archaea in carbon and nitrogen cycling.</title>
        <authorList>
            <person name="Lazar C.S."/>
            <person name="Baker B.J."/>
            <person name="Seitz K.W."/>
            <person name="Hyde A.S."/>
            <person name="Dick G.J."/>
            <person name="Hinrichs K.-U."/>
            <person name="Teske A.P."/>
        </authorList>
    </citation>
    <scope>NUCLEOTIDE SEQUENCE [LARGE SCALE GENOMIC DNA]</scope>
    <source>
        <strain evidence="1">DG-45</strain>
    </source>
</reference>
<comment type="caution">
    <text evidence="1">The sequence shown here is derived from an EMBL/GenBank/DDBJ whole genome shotgun (WGS) entry which is preliminary data.</text>
</comment>
<feature type="non-terminal residue" evidence="1">
    <location>
        <position position="65"/>
    </location>
</feature>
<dbReference type="InterPro" id="IPR038763">
    <property type="entry name" value="DHH_sf"/>
</dbReference>
<dbReference type="EMBL" id="LFWZ01000069">
    <property type="protein sequence ID" value="KON29305.1"/>
    <property type="molecule type" value="Genomic_DNA"/>
</dbReference>
<dbReference type="Proteomes" id="UP000037210">
    <property type="component" value="Unassembled WGS sequence"/>
</dbReference>
<dbReference type="Gene3D" id="3.90.1640.10">
    <property type="entry name" value="inorganic pyrophosphatase (n-terminal core)"/>
    <property type="match status" value="1"/>
</dbReference>
<proteinExistence type="predicted"/>
<accession>A0A0M0BLS2</accession>
<name>A0A0M0BLS2_9ARCH</name>
<protein>
    <recommendedName>
        <fullName evidence="3">DDH domain-containing protein</fullName>
    </recommendedName>
</protein>